<dbReference type="Proteomes" id="UP000532866">
    <property type="component" value="Unassembled WGS sequence"/>
</dbReference>
<dbReference type="EMBL" id="JAAROL010000011">
    <property type="protein sequence ID" value="MBC1333520.1"/>
    <property type="molecule type" value="Genomic_DNA"/>
</dbReference>
<gene>
    <name evidence="2" type="ORF">HB759_16365</name>
    <name evidence="1" type="ORF">HB811_17150</name>
</gene>
<dbReference type="Proteomes" id="UP000543379">
    <property type="component" value="Unassembled WGS sequence"/>
</dbReference>
<accession>A0A7X1BW82</accession>
<reference evidence="3 4" key="1">
    <citation type="submission" date="2020-03" db="EMBL/GenBank/DDBJ databases">
        <title>Soil Listeria distribution.</title>
        <authorList>
            <person name="Liao J."/>
            <person name="Wiedmann M."/>
        </authorList>
    </citation>
    <scope>NUCLEOTIDE SEQUENCE [LARGE SCALE GENOMIC DNA]</scope>
    <source>
        <strain evidence="1 4">FSL L7-1816</strain>
        <strain evidence="2 3">FSL L7-1833</strain>
    </source>
</reference>
<evidence type="ECO:0000313" key="4">
    <source>
        <dbReference type="Proteomes" id="UP000543379"/>
    </source>
</evidence>
<protein>
    <submittedName>
        <fullName evidence="2">Uncharacterized protein</fullName>
    </submittedName>
</protein>
<dbReference type="EMBL" id="JAAROV010000009">
    <property type="protein sequence ID" value="MBC1318508.1"/>
    <property type="molecule type" value="Genomic_DNA"/>
</dbReference>
<dbReference type="RefSeq" id="WP_185375219.1">
    <property type="nucleotide sequence ID" value="NZ_JAARNB010000010.1"/>
</dbReference>
<comment type="caution">
    <text evidence="2">The sequence shown here is derived from an EMBL/GenBank/DDBJ whole genome shotgun (WGS) entry which is preliminary data.</text>
</comment>
<evidence type="ECO:0000313" key="1">
    <source>
        <dbReference type="EMBL" id="MBC1318508.1"/>
    </source>
</evidence>
<organism evidence="2 3">
    <name type="scientific">Listeria booriae</name>
    <dbReference type="NCBI Taxonomy" id="1552123"/>
    <lineage>
        <taxon>Bacteria</taxon>
        <taxon>Bacillati</taxon>
        <taxon>Bacillota</taxon>
        <taxon>Bacilli</taxon>
        <taxon>Bacillales</taxon>
        <taxon>Listeriaceae</taxon>
        <taxon>Listeria</taxon>
    </lineage>
</organism>
<sequence>MIEMETINNLKDLETKMEKNKFVYTNPRMDKRSILLHLVNSGAVYVKPDEWKERRLFLISSSGNPICYLDKKRREAKKR</sequence>
<proteinExistence type="predicted"/>
<evidence type="ECO:0000313" key="3">
    <source>
        <dbReference type="Proteomes" id="UP000532866"/>
    </source>
</evidence>
<name>A0A7X1BW82_9LIST</name>
<evidence type="ECO:0000313" key="2">
    <source>
        <dbReference type="EMBL" id="MBC1333520.1"/>
    </source>
</evidence>
<dbReference type="AlphaFoldDB" id="A0A7X1BW82"/>